<accession>A0A6G1ZIY4</accession>
<evidence type="ECO:0000259" key="3">
    <source>
        <dbReference type="Pfam" id="PF08291"/>
    </source>
</evidence>
<sequence>MKRLTVQLIIAILLTMSGIVLLFSGFWIDPALEEFTYSRIAVENALDNTPPAAAKTALNHLVTYLLEPLRKFYKSPVAILSGYRSDAVNRLAGGVVASQHRKGEAADCYVAEGPEQLLAALQNSGLPFDQAILYKRRRFLHLSLKQFGRNRMQVLVYMICVICLFPGCGLRRNIRQSEQYGYSDSVVFIRSDSLLLQQHSALHDSLSWELKQIIYLPPDTSGRQPLQSITFARLLHTTHQTDSLTTKTTTQQSRSAYTEERSLTQKEHRATGYRVLILVVVGGGLFISTWRYLARKYQS</sequence>
<keyword evidence="2" id="KW-1133">Transmembrane helix</keyword>
<comment type="caution">
    <text evidence="4">The sequence shown here is derived from an EMBL/GenBank/DDBJ whole genome shotgun (WGS) entry which is preliminary data.</text>
</comment>
<dbReference type="AlphaFoldDB" id="A0A6G1ZIY4"/>
<evidence type="ECO:0000256" key="1">
    <source>
        <dbReference type="SAM" id="MobiDB-lite"/>
    </source>
</evidence>
<proteinExistence type="predicted"/>
<gene>
    <name evidence="4" type="ORF">GKE01_20905</name>
</gene>
<keyword evidence="2" id="KW-0812">Transmembrane</keyword>
<evidence type="ECO:0000256" key="2">
    <source>
        <dbReference type="SAM" id="Phobius"/>
    </source>
</evidence>
<dbReference type="InterPro" id="IPR013230">
    <property type="entry name" value="Peptidase_M15A_C"/>
</dbReference>
<feature type="domain" description="Peptidase M15A C-terminal" evidence="3">
    <location>
        <begin position="33"/>
        <end position="142"/>
    </location>
</feature>
<organism evidence="4">
    <name type="scientific">Parabacteroides goldsteinii</name>
    <dbReference type="NCBI Taxonomy" id="328812"/>
    <lineage>
        <taxon>Bacteria</taxon>
        <taxon>Pseudomonadati</taxon>
        <taxon>Bacteroidota</taxon>
        <taxon>Bacteroidia</taxon>
        <taxon>Bacteroidales</taxon>
        <taxon>Tannerellaceae</taxon>
        <taxon>Parabacteroides</taxon>
    </lineage>
</organism>
<protein>
    <recommendedName>
        <fullName evidence="3">Peptidase M15A C-terminal domain-containing protein</fullName>
    </recommendedName>
</protein>
<feature type="compositionally biased region" description="Low complexity" evidence="1">
    <location>
        <begin position="242"/>
        <end position="253"/>
    </location>
</feature>
<feature type="transmembrane region" description="Helical" evidence="2">
    <location>
        <begin position="7"/>
        <end position="28"/>
    </location>
</feature>
<feature type="transmembrane region" description="Helical" evidence="2">
    <location>
        <begin position="152"/>
        <end position="170"/>
    </location>
</feature>
<dbReference type="RefSeq" id="WP_010802772.1">
    <property type="nucleotide sequence ID" value="NZ_CAJSYT010000006.1"/>
</dbReference>
<dbReference type="SUPFAM" id="SSF55166">
    <property type="entry name" value="Hedgehog/DD-peptidase"/>
    <property type="match status" value="1"/>
</dbReference>
<reference evidence="4" key="1">
    <citation type="journal article" date="2019" name="Nat. Med.">
        <title>A library of human gut bacterial isolates paired with longitudinal multiomics data enables mechanistic microbiome research.</title>
        <authorList>
            <person name="Poyet M."/>
            <person name="Groussin M."/>
            <person name="Gibbons S.M."/>
            <person name="Avila-Pacheco J."/>
            <person name="Jiang X."/>
            <person name="Kearney S.M."/>
            <person name="Perrotta A.R."/>
            <person name="Berdy B."/>
            <person name="Zhao S."/>
            <person name="Lieberman T.D."/>
            <person name="Swanson P.K."/>
            <person name="Smith M."/>
            <person name="Roesemann S."/>
            <person name="Alexander J.E."/>
            <person name="Rich S.A."/>
            <person name="Livny J."/>
            <person name="Vlamakis H."/>
            <person name="Clish C."/>
            <person name="Bullock K."/>
            <person name="Deik A."/>
            <person name="Scott J."/>
            <person name="Pierce K.A."/>
            <person name="Xavier R.J."/>
            <person name="Alm E.J."/>
        </authorList>
    </citation>
    <scope>NUCLEOTIDE SEQUENCE</scope>
    <source>
        <strain evidence="4">BIOML-A4</strain>
    </source>
</reference>
<dbReference type="Gene3D" id="3.30.1380.10">
    <property type="match status" value="1"/>
</dbReference>
<dbReference type="EMBL" id="WKLP01000037">
    <property type="protein sequence ID" value="MRY13897.1"/>
    <property type="molecule type" value="Genomic_DNA"/>
</dbReference>
<name>A0A6G1ZIY4_9BACT</name>
<feature type="region of interest" description="Disordered" evidence="1">
    <location>
        <begin position="242"/>
        <end position="263"/>
    </location>
</feature>
<dbReference type="Pfam" id="PF08291">
    <property type="entry name" value="Peptidase_M15_3"/>
    <property type="match status" value="1"/>
</dbReference>
<dbReference type="InterPro" id="IPR009045">
    <property type="entry name" value="Zn_M74/Hedgehog-like"/>
</dbReference>
<feature type="transmembrane region" description="Helical" evidence="2">
    <location>
        <begin position="275"/>
        <end position="293"/>
    </location>
</feature>
<keyword evidence="2" id="KW-0472">Membrane</keyword>
<evidence type="ECO:0000313" key="4">
    <source>
        <dbReference type="EMBL" id="MRY13897.1"/>
    </source>
</evidence>